<keyword evidence="2" id="KW-1185">Reference proteome</keyword>
<dbReference type="EMBL" id="JABSTQ010011147">
    <property type="protein sequence ID" value="KAG0414819.1"/>
    <property type="molecule type" value="Genomic_DNA"/>
</dbReference>
<comment type="caution">
    <text evidence="1">The sequence shown here is derived from an EMBL/GenBank/DDBJ whole genome shotgun (WGS) entry which is preliminary data.</text>
</comment>
<accession>A0AC60P5T4</accession>
<organism evidence="1 2">
    <name type="scientific">Ixodes persulcatus</name>
    <name type="common">Taiga tick</name>
    <dbReference type="NCBI Taxonomy" id="34615"/>
    <lineage>
        <taxon>Eukaryota</taxon>
        <taxon>Metazoa</taxon>
        <taxon>Ecdysozoa</taxon>
        <taxon>Arthropoda</taxon>
        <taxon>Chelicerata</taxon>
        <taxon>Arachnida</taxon>
        <taxon>Acari</taxon>
        <taxon>Parasitiformes</taxon>
        <taxon>Ixodida</taxon>
        <taxon>Ixodoidea</taxon>
        <taxon>Ixodidae</taxon>
        <taxon>Ixodinae</taxon>
        <taxon>Ixodes</taxon>
    </lineage>
</organism>
<evidence type="ECO:0000313" key="2">
    <source>
        <dbReference type="Proteomes" id="UP000805193"/>
    </source>
</evidence>
<sequence length="210" mass="24354">MIALEVVLDVAFDVVLYNVFLDVVLEVVLELDLEWKLPARARVKQARVLNAYDKPALKLDVRHSRRKCGVGTGVPNAREFMLYILLVLMTLSFLIGVFGRHMSNLLCVPYPTVVSLICVDSNVKQRYVKWITYWIIFGFVNLADMMCPLISKLLPQFHLWRTLFLAWCFCPYEWNGCRVVRDALFSSRNMRILRIGSYVGYEAFRVVTVH</sequence>
<gene>
    <name evidence="1" type="ORF">HPB47_008021</name>
</gene>
<name>A0AC60P5T4_IXOPE</name>
<evidence type="ECO:0000313" key="1">
    <source>
        <dbReference type="EMBL" id="KAG0414819.1"/>
    </source>
</evidence>
<proteinExistence type="predicted"/>
<reference evidence="1 2" key="1">
    <citation type="journal article" date="2020" name="Cell">
        <title>Large-Scale Comparative Analyses of Tick Genomes Elucidate Their Genetic Diversity and Vector Capacities.</title>
        <authorList>
            <consortium name="Tick Genome and Microbiome Consortium (TIGMIC)"/>
            <person name="Jia N."/>
            <person name="Wang J."/>
            <person name="Shi W."/>
            <person name="Du L."/>
            <person name="Sun Y."/>
            <person name="Zhan W."/>
            <person name="Jiang J.F."/>
            <person name="Wang Q."/>
            <person name="Zhang B."/>
            <person name="Ji P."/>
            <person name="Bell-Sakyi L."/>
            <person name="Cui X.M."/>
            <person name="Yuan T.T."/>
            <person name="Jiang B.G."/>
            <person name="Yang W.F."/>
            <person name="Lam T.T."/>
            <person name="Chang Q.C."/>
            <person name="Ding S.J."/>
            <person name="Wang X.J."/>
            <person name="Zhu J.G."/>
            <person name="Ruan X.D."/>
            <person name="Zhao L."/>
            <person name="Wei J.T."/>
            <person name="Ye R.Z."/>
            <person name="Que T.C."/>
            <person name="Du C.H."/>
            <person name="Zhou Y.H."/>
            <person name="Cheng J.X."/>
            <person name="Dai P.F."/>
            <person name="Guo W.B."/>
            <person name="Han X.H."/>
            <person name="Huang E.J."/>
            <person name="Li L.F."/>
            <person name="Wei W."/>
            <person name="Gao Y.C."/>
            <person name="Liu J.Z."/>
            <person name="Shao H.Z."/>
            <person name="Wang X."/>
            <person name="Wang C.C."/>
            <person name="Yang T.C."/>
            <person name="Huo Q.B."/>
            <person name="Li W."/>
            <person name="Chen H.Y."/>
            <person name="Chen S.E."/>
            <person name="Zhou L.G."/>
            <person name="Ni X.B."/>
            <person name="Tian J.H."/>
            <person name="Sheng Y."/>
            <person name="Liu T."/>
            <person name="Pan Y.S."/>
            <person name="Xia L.Y."/>
            <person name="Li J."/>
            <person name="Zhao F."/>
            <person name="Cao W.C."/>
        </authorList>
    </citation>
    <scope>NUCLEOTIDE SEQUENCE [LARGE SCALE GENOMIC DNA]</scope>
    <source>
        <strain evidence="1">Iper-2018</strain>
    </source>
</reference>
<dbReference type="Proteomes" id="UP000805193">
    <property type="component" value="Unassembled WGS sequence"/>
</dbReference>
<protein>
    <submittedName>
        <fullName evidence="1">Uncharacterized protein</fullName>
    </submittedName>
</protein>